<dbReference type="InterPro" id="IPR033738">
    <property type="entry name" value="AsnB_N"/>
</dbReference>
<evidence type="ECO:0000256" key="1">
    <source>
        <dbReference type="ARBA" id="ARBA00005187"/>
    </source>
</evidence>
<keyword evidence="10" id="KW-1185">Reference proteome</keyword>
<dbReference type="EC" id="6.3.5.4" evidence="3"/>
<dbReference type="Pfam" id="PF00733">
    <property type="entry name" value="Asn_synthase"/>
    <property type="match status" value="1"/>
</dbReference>
<reference evidence="10" key="1">
    <citation type="journal article" date="2019" name="Int. J. Syst. Evol. Microbiol.">
        <title>The Global Catalogue of Microorganisms (GCM) 10K type strain sequencing project: providing services to taxonomists for standard genome sequencing and annotation.</title>
        <authorList>
            <consortium name="The Broad Institute Genomics Platform"/>
            <consortium name="The Broad Institute Genome Sequencing Center for Infectious Disease"/>
            <person name="Wu L."/>
            <person name="Ma J."/>
        </authorList>
    </citation>
    <scope>NUCLEOTIDE SEQUENCE [LARGE SCALE GENOMIC DNA]</scope>
    <source>
        <strain evidence="10">CCUG 36956</strain>
    </source>
</reference>
<evidence type="ECO:0000256" key="5">
    <source>
        <dbReference type="ARBA" id="ARBA00022840"/>
    </source>
</evidence>
<dbReference type="Pfam" id="PF13537">
    <property type="entry name" value="GATase_7"/>
    <property type="match status" value="1"/>
</dbReference>
<evidence type="ECO:0000313" key="9">
    <source>
        <dbReference type="EMBL" id="MFC7300115.1"/>
    </source>
</evidence>
<protein>
    <recommendedName>
        <fullName evidence="3">asparagine synthase (glutamine-hydrolyzing)</fullName>
        <ecNumber evidence="3">6.3.5.4</ecNumber>
    </recommendedName>
</protein>
<dbReference type="CDD" id="cd00712">
    <property type="entry name" value="AsnB"/>
    <property type="match status" value="1"/>
</dbReference>
<dbReference type="EMBL" id="JBHTCC010000008">
    <property type="protein sequence ID" value="MFC7300115.1"/>
    <property type="molecule type" value="Genomic_DNA"/>
</dbReference>
<dbReference type="PANTHER" id="PTHR43284:SF1">
    <property type="entry name" value="ASPARAGINE SYNTHETASE"/>
    <property type="match status" value="1"/>
</dbReference>
<dbReference type="PIRSF" id="PIRSF001589">
    <property type="entry name" value="Asn_synthetase_glu-h"/>
    <property type="match status" value="1"/>
</dbReference>
<dbReference type="Proteomes" id="UP001596379">
    <property type="component" value="Unassembled WGS sequence"/>
</dbReference>
<name>A0ABW2J9B1_9BURK</name>
<evidence type="ECO:0000259" key="8">
    <source>
        <dbReference type="PROSITE" id="PS51278"/>
    </source>
</evidence>
<evidence type="ECO:0000256" key="2">
    <source>
        <dbReference type="ARBA" id="ARBA00005752"/>
    </source>
</evidence>
<dbReference type="GO" id="GO:0004066">
    <property type="term" value="F:asparagine synthase (glutamine-hydrolyzing) activity"/>
    <property type="evidence" value="ECO:0007669"/>
    <property type="project" value="UniProtKB-EC"/>
</dbReference>
<comment type="pathway">
    <text evidence="1">Amino-acid biosynthesis; L-asparagine biosynthesis; L-asparagine from L-aspartate (L-Gln route): step 1/1.</text>
</comment>
<dbReference type="PROSITE" id="PS51278">
    <property type="entry name" value="GATASE_TYPE_2"/>
    <property type="match status" value="1"/>
</dbReference>
<organism evidence="9 10">
    <name type="scientific">Herminiimonas aquatilis</name>
    <dbReference type="NCBI Taxonomy" id="345342"/>
    <lineage>
        <taxon>Bacteria</taxon>
        <taxon>Pseudomonadati</taxon>
        <taxon>Pseudomonadota</taxon>
        <taxon>Betaproteobacteria</taxon>
        <taxon>Burkholderiales</taxon>
        <taxon>Oxalobacteraceae</taxon>
        <taxon>Herminiimonas</taxon>
    </lineage>
</organism>
<dbReference type="InterPro" id="IPR051786">
    <property type="entry name" value="ASN_synthetase/amidase"/>
</dbReference>
<feature type="domain" description="Glutamine amidotransferase type-2" evidence="8">
    <location>
        <begin position="2"/>
        <end position="210"/>
    </location>
</feature>
<dbReference type="InterPro" id="IPR029055">
    <property type="entry name" value="Ntn_hydrolases_N"/>
</dbReference>
<dbReference type="SUPFAM" id="SSF52402">
    <property type="entry name" value="Adenine nucleotide alpha hydrolases-like"/>
    <property type="match status" value="1"/>
</dbReference>
<dbReference type="InterPro" id="IPR014729">
    <property type="entry name" value="Rossmann-like_a/b/a_fold"/>
</dbReference>
<evidence type="ECO:0000256" key="6">
    <source>
        <dbReference type="ARBA" id="ARBA00022962"/>
    </source>
</evidence>
<accession>A0ABW2J9B1</accession>
<keyword evidence="6" id="KW-0315">Glutamine amidotransferase</keyword>
<evidence type="ECO:0000256" key="7">
    <source>
        <dbReference type="ARBA" id="ARBA00048741"/>
    </source>
</evidence>
<dbReference type="PANTHER" id="PTHR43284">
    <property type="entry name" value="ASPARAGINE SYNTHETASE (GLUTAMINE-HYDROLYZING)"/>
    <property type="match status" value="1"/>
</dbReference>
<evidence type="ECO:0000256" key="4">
    <source>
        <dbReference type="ARBA" id="ARBA00022741"/>
    </source>
</evidence>
<dbReference type="InterPro" id="IPR001962">
    <property type="entry name" value="Asn_synthase"/>
</dbReference>
<dbReference type="SUPFAM" id="SSF56235">
    <property type="entry name" value="N-terminal nucleophile aminohydrolases (Ntn hydrolases)"/>
    <property type="match status" value="1"/>
</dbReference>
<dbReference type="Gene3D" id="3.60.20.10">
    <property type="entry name" value="Glutamine Phosphoribosylpyrophosphate, subunit 1, domain 1"/>
    <property type="match status" value="1"/>
</dbReference>
<keyword evidence="9" id="KW-0436">Ligase</keyword>
<keyword evidence="4" id="KW-0547">Nucleotide-binding</keyword>
<keyword evidence="5" id="KW-0067">ATP-binding</keyword>
<sequence length="619" mass="70023">MCGIFGFLGGISREQASHCLDTLAHRGPDGSGLWHQPEITLGHRRLSILDLSDNGKQPMSYANGRYQITFNGEIYNFLEIRSELELLGHKFHSESDTEVVLAAFAQWGEQCLSRFNGMWAFALWDVQEQLLFLSRDRFGKKPLYYADLPRGKFAFSSEMKALFPLLGKVTPNVGLVGDTSRIFLYESTNECIVEGIKRLPPGHNGWLKNGKLRVERWWCTLDHLPEVPVKYADQVEQFRELFLDACRLRMRSDVSLGTALSGGLDSSATISCMSHIATHGKTARMGESWQHAFVASFPGTPLDELKYARLVTDHIGIDPVVIDVDPMKDLANLGNSLYLFEDLYITSPIPFMQTYRAVKSHSVSVTLDGHGADELFGGYSFDYIRALDDAGWNLSQAADILRTYYSSFGDSTQLNNRSSQKLFLAKWHGKKLLRKMLGRGQSIKSLDSGHPSWSALDKLNQQLYVSTHETILPTLLRNYDRYSMANGVEIRMPFMDHRIVSFAFAIPWTSKVRNGFSKAIVRDAVAPFMPKEIAYRKTKIGFNSPILDWMKGPLKNFMFDTISSQSFKDCQLIDSVKVASQIQYAINNSNARFSDGELAWTMLTPYLWERAVIKRESLT</sequence>
<proteinExistence type="inferred from homology"/>
<dbReference type="Gene3D" id="3.40.50.620">
    <property type="entry name" value="HUPs"/>
    <property type="match status" value="1"/>
</dbReference>
<dbReference type="NCBIfam" id="TIGR01536">
    <property type="entry name" value="asn_synth_AEB"/>
    <property type="match status" value="1"/>
</dbReference>
<comment type="caution">
    <text evidence="9">The sequence shown here is derived from an EMBL/GenBank/DDBJ whole genome shotgun (WGS) entry which is preliminary data.</text>
</comment>
<evidence type="ECO:0000256" key="3">
    <source>
        <dbReference type="ARBA" id="ARBA00012737"/>
    </source>
</evidence>
<dbReference type="InterPro" id="IPR017932">
    <property type="entry name" value="GATase_2_dom"/>
</dbReference>
<dbReference type="InterPro" id="IPR006426">
    <property type="entry name" value="Asn_synth_AEB"/>
</dbReference>
<dbReference type="CDD" id="cd01991">
    <property type="entry name" value="Asn_synthase_B_C"/>
    <property type="match status" value="1"/>
</dbReference>
<dbReference type="RefSeq" id="WP_382237040.1">
    <property type="nucleotide sequence ID" value="NZ_JBHTCC010000008.1"/>
</dbReference>
<comment type="similarity">
    <text evidence="2">Belongs to the asparagine synthetase family.</text>
</comment>
<comment type="catalytic activity">
    <reaction evidence="7">
        <text>L-aspartate + L-glutamine + ATP + H2O = L-asparagine + L-glutamate + AMP + diphosphate + H(+)</text>
        <dbReference type="Rhea" id="RHEA:12228"/>
        <dbReference type="ChEBI" id="CHEBI:15377"/>
        <dbReference type="ChEBI" id="CHEBI:15378"/>
        <dbReference type="ChEBI" id="CHEBI:29985"/>
        <dbReference type="ChEBI" id="CHEBI:29991"/>
        <dbReference type="ChEBI" id="CHEBI:30616"/>
        <dbReference type="ChEBI" id="CHEBI:33019"/>
        <dbReference type="ChEBI" id="CHEBI:58048"/>
        <dbReference type="ChEBI" id="CHEBI:58359"/>
        <dbReference type="ChEBI" id="CHEBI:456215"/>
        <dbReference type="EC" id="6.3.5.4"/>
    </reaction>
</comment>
<evidence type="ECO:0000313" key="10">
    <source>
        <dbReference type="Proteomes" id="UP001596379"/>
    </source>
</evidence>
<gene>
    <name evidence="9" type="primary">asnB</name>
    <name evidence="9" type="ORF">ACFQO0_16870</name>
</gene>